<proteinExistence type="predicted"/>
<dbReference type="AlphaFoldDB" id="A0A1A9ZCJ7"/>
<reference evidence="2" key="2">
    <citation type="submission" date="2020-05" db="UniProtKB">
        <authorList>
            <consortium name="EnsemblMetazoa"/>
        </authorList>
    </citation>
    <scope>IDENTIFICATION</scope>
    <source>
        <strain evidence="2">IAEA</strain>
    </source>
</reference>
<name>A0A1A9ZCJ7_GLOPL</name>
<dbReference type="Proteomes" id="UP000092445">
    <property type="component" value="Unassembled WGS sequence"/>
</dbReference>
<evidence type="ECO:0000313" key="3">
    <source>
        <dbReference type="Proteomes" id="UP000092445"/>
    </source>
</evidence>
<evidence type="ECO:0000313" key="2">
    <source>
        <dbReference type="EnsemblMetazoa" id="GPAI010564-PA"/>
    </source>
</evidence>
<organism evidence="2 3">
    <name type="scientific">Glossina pallidipes</name>
    <name type="common">Tsetse fly</name>
    <dbReference type="NCBI Taxonomy" id="7398"/>
    <lineage>
        <taxon>Eukaryota</taxon>
        <taxon>Metazoa</taxon>
        <taxon>Ecdysozoa</taxon>
        <taxon>Arthropoda</taxon>
        <taxon>Hexapoda</taxon>
        <taxon>Insecta</taxon>
        <taxon>Pterygota</taxon>
        <taxon>Neoptera</taxon>
        <taxon>Endopterygota</taxon>
        <taxon>Diptera</taxon>
        <taxon>Brachycera</taxon>
        <taxon>Muscomorpha</taxon>
        <taxon>Hippoboscoidea</taxon>
        <taxon>Glossinidae</taxon>
        <taxon>Glossina</taxon>
    </lineage>
</organism>
<sequence length="80" mass="9139">MTNRDHKLCGRNGGGNEYRGNDDDADDDDYDCIAGCSTMAAVEQFEDEKAYYFQQDGVASHCHRAVRVYLNENLPNRWTE</sequence>
<keyword evidence="3" id="KW-1185">Reference proteome</keyword>
<dbReference type="VEuPathDB" id="VectorBase:GPAI010564"/>
<protein>
    <submittedName>
        <fullName evidence="2">Uncharacterized protein</fullName>
    </submittedName>
</protein>
<reference evidence="3" key="1">
    <citation type="submission" date="2014-03" db="EMBL/GenBank/DDBJ databases">
        <authorList>
            <person name="Aksoy S."/>
            <person name="Warren W."/>
            <person name="Wilson R.K."/>
        </authorList>
    </citation>
    <scope>NUCLEOTIDE SEQUENCE [LARGE SCALE GENOMIC DNA]</scope>
    <source>
        <strain evidence="3">IAEA</strain>
    </source>
</reference>
<feature type="region of interest" description="Disordered" evidence="1">
    <location>
        <begin position="1"/>
        <end position="23"/>
    </location>
</feature>
<accession>A0A1A9ZCJ7</accession>
<evidence type="ECO:0000256" key="1">
    <source>
        <dbReference type="SAM" id="MobiDB-lite"/>
    </source>
</evidence>
<dbReference type="EnsemblMetazoa" id="GPAI010564-RA">
    <property type="protein sequence ID" value="GPAI010564-PA"/>
    <property type="gene ID" value="GPAI010564"/>
</dbReference>